<organism evidence="1 2">
    <name type="scientific">Pistacia atlantica</name>
    <dbReference type="NCBI Taxonomy" id="434234"/>
    <lineage>
        <taxon>Eukaryota</taxon>
        <taxon>Viridiplantae</taxon>
        <taxon>Streptophyta</taxon>
        <taxon>Embryophyta</taxon>
        <taxon>Tracheophyta</taxon>
        <taxon>Spermatophyta</taxon>
        <taxon>Magnoliopsida</taxon>
        <taxon>eudicotyledons</taxon>
        <taxon>Gunneridae</taxon>
        <taxon>Pentapetalae</taxon>
        <taxon>rosids</taxon>
        <taxon>malvids</taxon>
        <taxon>Sapindales</taxon>
        <taxon>Anacardiaceae</taxon>
        <taxon>Pistacia</taxon>
    </lineage>
</organism>
<reference evidence="2" key="1">
    <citation type="journal article" date="2023" name="G3 (Bethesda)">
        <title>Genome assembly and association tests identify interacting loci associated with vigor, precocity, and sex in interspecific pistachio rootstocks.</title>
        <authorList>
            <person name="Palmer W."/>
            <person name="Jacygrad E."/>
            <person name="Sagayaradj S."/>
            <person name="Cavanaugh K."/>
            <person name="Han R."/>
            <person name="Bertier L."/>
            <person name="Beede B."/>
            <person name="Kafkas S."/>
            <person name="Golino D."/>
            <person name="Preece J."/>
            <person name="Michelmore R."/>
        </authorList>
    </citation>
    <scope>NUCLEOTIDE SEQUENCE [LARGE SCALE GENOMIC DNA]</scope>
</reference>
<accession>A0ACC1B167</accession>
<evidence type="ECO:0000313" key="1">
    <source>
        <dbReference type="EMBL" id="KAJ0092498.1"/>
    </source>
</evidence>
<gene>
    <name evidence="1" type="ORF">Patl1_26441</name>
</gene>
<dbReference type="Proteomes" id="UP001164250">
    <property type="component" value="Chromosome 7"/>
</dbReference>
<proteinExistence type="predicted"/>
<protein>
    <submittedName>
        <fullName evidence="1">Uncharacterized protein</fullName>
    </submittedName>
</protein>
<keyword evidence="2" id="KW-1185">Reference proteome</keyword>
<name>A0ACC1B167_9ROSI</name>
<comment type="caution">
    <text evidence="1">The sequence shown here is derived from an EMBL/GenBank/DDBJ whole genome shotgun (WGS) entry which is preliminary data.</text>
</comment>
<sequence length="173" mass="18979">MDSAPFATPSASSALTPEKIANGCQLPIHAIGDVDSTIRDDQVSGKILAKGPKVGRLFPMHFSIPAIISFACNAVNNKCEVARLHSPIQYSKPDGMLSFDVPTSLHRSNTNHEHDQPAHLRLRDPKIPELVNLPKYAAPKSRYCLARVYEYVPDSEDQLKLQINARIAALQGL</sequence>
<evidence type="ECO:0000313" key="2">
    <source>
        <dbReference type="Proteomes" id="UP001164250"/>
    </source>
</evidence>
<dbReference type="EMBL" id="CM047903">
    <property type="protein sequence ID" value="KAJ0092498.1"/>
    <property type="molecule type" value="Genomic_DNA"/>
</dbReference>